<comment type="caution">
    <text evidence="1">The sequence shown here is derived from an EMBL/GenBank/DDBJ whole genome shotgun (WGS) entry which is preliminary data.</text>
</comment>
<protein>
    <submittedName>
        <fullName evidence="1">Uncharacterized protein</fullName>
    </submittedName>
</protein>
<keyword evidence="2" id="KW-1185">Reference proteome</keyword>
<dbReference type="RefSeq" id="WP_039228124.1">
    <property type="nucleotide sequence ID" value="NZ_JENX01000026.1"/>
</dbReference>
<gene>
    <name evidence="1" type="ORF">Z960_03875</name>
</gene>
<evidence type="ECO:0000313" key="2">
    <source>
        <dbReference type="Proteomes" id="UP000027937"/>
    </source>
</evidence>
<dbReference type="Proteomes" id="UP000027937">
    <property type="component" value="Unassembled WGS sequence"/>
</dbReference>
<name>A0ABR4TIC2_CLOHA</name>
<reference evidence="1 2" key="1">
    <citation type="submission" date="2014-02" db="EMBL/GenBank/DDBJ databases">
        <title>Plasmidome dynamics in the species complex Clostridium novyi sensu lato converts strains of independent lineages into distinctly different pathogens.</title>
        <authorList>
            <person name="Skarin H."/>
            <person name="Segerman B."/>
        </authorList>
    </citation>
    <scope>NUCLEOTIDE SEQUENCE [LARGE SCALE GENOMIC DNA]</scope>
    <source>
        <strain evidence="1 2">NCTC 9693</strain>
    </source>
</reference>
<dbReference type="EMBL" id="JENX01000026">
    <property type="protein sequence ID" value="KEI18262.1"/>
    <property type="molecule type" value="Genomic_DNA"/>
</dbReference>
<organism evidence="1 2">
    <name type="scientific">Clostridium haemolyticum NCTC 9693</name>
    <dbReference type="NCBI Taxonomy" id="1443114"/>
    <lineage>
        <taxon>Bacteria</taxon>
        <taxon>Bacillati</taxon>
        <taxon>Bacillota</taxon>
        <taxon>Clostridia</taxon>
        <taxon>Eubacteriales</taxon>
        <taxon>Clostridiaceae</taxon>
        <taxon>Clostridium</taxon>
    </lineage>
</organism>
<sequence>MDLEYDLEEVKYTDGEEMEVIKEIRLGLMLNEINRNINKRQLIDWFARLQIQRKNWCDNITCNDLIHIARECGLKV</sequence>
<accession>A0ABR4TIC2</accession>
<proteinExistence type="predicted"/>
<evidence type="ECO:0000313" key="1">
    <source>
        <dbReference type="EMBL" id="KEI18262.1"/>
    </source>
</evidence>